<keyword evidence="6" id="KW-1185">Reference proteome</keyword>
<feature type="compositionally biased region" description="Basic and acidic residues" evidence="1">
    <location>
        <begin position="269"/>
        <end position="282"/>
    </location>
</feature>
<dbReference type="Proteomes" id="UP000504635">
    <property type="component" value="Unplaced"/>
</dbReference>
<sequence>MMLIVAVLVAALCLVYAQEDQSSSRINNPRSKVPMAQNSENLRCFCNLPRCVATGYLCKSDMGGCFSNFVDFKKSAGHHGCIEFLTAPDRNICLLKQEYPAAEVKPLLNCCSSDLCNHVDSPVAKNIPNNTFAEEDSVGKQQQNNQEQMMYTDTNIWFRVATIAVPICGAIILFVLIALAVKILKNENRNSLQNKLSGGMYGVMLTKRKDRGTSKQSQYPSRNPLYSQAFHDSRQEDLRNEAPVQVPLLIVKNEIKTSRRPPGPVNESTKNDTNSKLDKESRQINSSNNIVLVIEKERLDYETSHNIVENSKEKCCGTEKEFLA</sequence>
<evidence type="ECO:0000256" key="3">
    <source>
        <dbReference type="SAM" id="SignalP"/>
    </source>
</evidence>
<proteinExistence type="predicted"/>
<keyword evidence="2" id="KW-0472">Membrane</keyword>
<dbReference type="SUPFAM" id="SSF57302">
    <property type="entry name" value="Snake toxin-like"/>
    <property type="match status" value="1"/>
</dbReference>
<gene>
    <name evidence="7" type="primary">LOC115886584</name>
</gene>
<evidence type="ECO:0000313" key="6">
    <source>
        <dbReference type="Proteomes" id="UP000504635"/>
    </source>
</evidence>
<dbReference type="GeneID" id="115886584"/>
<dbReference type="InterPro" id="IPR045860">
    <property type="entry name" value="Snake_toxin-like_sf"/>
</dbReference>
<evidence type="ECO:0000259" key="4">
    <source>
        <dbReference type="Pfam" id="PF06211"/>
    </source>
</evidence>
<dbReference type="AlphaFoldDB" id="A0A6J2YE51"/>
<dbReference type="KEGG" id="soy:115886584"/>
<evidence type="ECO:0000256" key="2">
    <source>
        <dbReference type="SAM" id="Phobius"/>
    </source>
</evidence>
<feature type="signal peptide" evidence="3">
    <location>
        <begin position="1"/>
        <end position="17"/>
    </location>
</feature>
<evidence type="ECO:0000313" key="7">
    <source>
        <dbReference type="RefSeq" id="XP_030761677.1"/>
    </source>
</evidence>
<keyword evidence="2" id="KW-0812">Transmembrane</keyword>
<feature type="domain" description="BMP and activin membrane-bound inhibitor N-terminal" evidence="4">
    <location>
        <begin position="41"/>
        <end position="118"/>
    </location>
</feature>
<evidence type="ECO:0000259" key="5">
    <source>
        <dbReference type="Pfam" id="PF19337"/>
    </source>
</evidence>
<feature type="transmembrane region" description="Helical" evidence="2">
    <location>
        <begin position="156"/>
        <end position="181"/>
    </location>
</feature>
<feature type="chain" id="PRO_5027047055" evidence="3">
    <location>
        <begin position="18"/>
        <end position="324"/>
    </location>
</feature>
<protein>
    <submittedName>
        <fullName evidence="7">Uncharacterized protein LOC115886584</fullName>
    </submittedName>
</protein>
<dbReference type="Pfam" id="PF06211">
    <property type="entry name" value="BAMBI"/>
    <property type="match status" value="1"/>
</dbReference>
<organism evidence="6 7">
    <name type="scientific">Sitophilus oryzae</name>
    <name type="common">Rice weevil</name>
    <name type="synonym">Curculio oryzae</name>
    <dbReference type="NCBI Taxonomy" id="7048"/>
    <lineage>
        <taxon>Eukaryota</taxon>
        <taxon>Metazoa</taxon>
        <taxon>Ecdysozoa</taxon>
        <taxon>Arthropoda</taxon>
        <taxon>Hexapoda</taxon>
        <taxon>Insecta</taxon>
        <taxon>Pterygota</taxon>
        <taxon>Neoptera</taxon>
        <taxon>Endopterygota</taxon>
        <taxon>Coleoptera</taxon>
        <taxon>Polyphaga</taxon>
        <taxon>Cucujiformia</taxon>
        <taxon>Curculionidae</taxon>
        <taxon>Dryophthorinae</taxon>
        <taxon>Sitophilus</taxon>
    </lineage>
</organism>
<dbReference type="OrthoDB" id="5914644at2759"/>
<keyword evidence="3" id="KW-0732">Signal</keyword>
<reference evidence="7" key="1">
    <citation type="submission" date="2025-08" db="UniProtKB">
        <authorList>
            <consortium name="RefSeq"/>
        </authorList>
    </citation>
    <scope>IDENTIFICATION</scope>
    <source>
        <tissue evidence="7">Gonads</tissue>
    </source>
</reference>
<dbReference type="Pfam" id="PF19337">
    <property type="entry name" value="BAMBI_C"/>
    <property type="match status" value="1"/>
</dbReference>
<name>A0A6J2YE51_SITOR</name>
<dbReference type="CDD" id="cd23576">
    <property type="entry name" value="TFP_LU_ECD_BAMBI"/>
    <property type="match status" value="1"/>
</dbReference>
<dbReference type="InterPro" id="IPR045807">
    <property type="entry name" value="BAMBI_N"/>
</dbReference>
<accession>A0A6J2YE51</accession>
<dbReference type="RefSeq" id="XP_030761677.1">
    <property type="nucleotide sequence ID" value="XM_030905817.1"/>
</dbReference>
<evidence type="ECO:0000256" key="1">
    <source>
        <dbReference type="SAM" id="MobiDB-lite"/>
    </source>
</evidence>
<feature type="region of interest" description="Disordered" evidence="1">
    <location>
        <begin position="257"/>
        <end position="282"/>
    </location>
</feature>
<dbReference type="InterPro" id="IPR045806">
    <property type="entry name" value="BAMBI_C"/>
</dbReference>
<feature type="domain" description="BMP and activin membrane-bound inhibitor C-terminal" evidence="5">
    <location>
        <begin position="149"/>
        <end position="191"/>
    </location>
</feature>
<keyword evidence="2" id="KW-1133">Transmembrane helix</keyword>
<dbReference type="InParanoid" id="A0A6J2YE51"/>